<dbReference type="AlphaFoldDB" id="A0A2T0UEW4"/>
<proteinExistence type="predicted"/>
<sequence>MTDLKAKPYSDTRDAVELVVGFECALNRGTDEIRQALLLDYLDALADLDEADADADRESASARAEQAKTSFASYLARTGEYRTDDDAALAAEHRQAYGMPKPGKDYSKVVPF</sequence>
<protein>
    <submittedName>
        <fullName evidence="1">Uncharacterized protein</fullName>
    </submittedName>
</protein>
<dbReference type="Proteomes" id="UP000238176">
    <property type="component" value="Unassembled WGS sequence"/>
</dbReference>
<reference evidence="1 2" key="1">
    <citation type="submission" date="2018-03" db="EMBL/GenBank/DDBJ databases">
        <title>Genomic Encyclopedia of Type Strains, Phase III (KMG-III): the genomes of soil and plant-associated and newly described type strains.</title>
        <authorList>
            <person name="Whitman W."/>
        </authorList>
    </citation>
    <scope>NUCLEOTIDE SEQUENCE [LARGE SCALE GENOMIC DNA]</scope>
    <source>
        <strain evidence="1 2">CGMCC 4.7067</strain>
    </source>
</reference>
<name>A0A2T0UEW4_9ACTN</name>
<dbReference type="EMBL" id="PVTJ01000009">
    <property type="protein sequence ID" value="PRY56485.1"/>
    <property type="molecule type" value="Genomic_DNA"/>
</dbReference>
<gene>
    <name evidence="1" type="ORF">B0I28_109134</name>
</gene>
<organism evidence="1 2">
    <name type="scientific">Glycomyces artemisiae</name>
    <dbReference type="NCBI Taxonomy" id="1076443"/>
    <lineage>
        <taxon>Bacteria</taxon>
        <taxon>Bacillati</taxon>
        <taxon>Actinomycetota</taxon>
        <taxon>Actinomycetes</taxon>
        <taxon>Glycomycetales</taxon>
        <taxon>Glycomycetaceae</taxon>
        <taxon>Glycomyces</taxon>
    </lineage>
</organism>
<evidence type="ECO:0000313" key="2">
    <source>
        <dbReference type="Proteomes" id="UP000238176"/>
    </source>
</evidence>
<keyword evidence="2" id="KW-1185">Reference proteome</keyword>
<dbReference type="RefSeq" id="WP_106365909.1">
    <property type="nucleotide sequence ID" value="NZ_PVTJ01000009.1"/>
</dbReference>
<comment type="caution">
    <text evidence="1">The sequence shown here is derived from an EMBL/GenBank/DDBJ whole genome shotgun (WGS) entry which is preliminary data.</text>
</comment>
<accession>A0A2T0UEW4</accession>
<evidence type="ECO:0000313" key="1">
    <source>
        <dbReference type="EMBL" id="PRY56485.1"/>
    </source>
</evidence>